<evidence type="ECO:0000256" key="1">
    <source>
        <dbReference type="SAM" id="MobiDB-lite"/>
    </source>
</evidence>
<dbReference type="EMBL" id="CP110424">
    <property type="protein sequence ID" value="WAQ83990.1"/>
    <property type="molecule type" value="Genomic_DNA"/>
</dbReference>
<proteinExistence type="predicted"/>
<keyword evidence="3" id="KW-1185">Reference proteome</keyword>
<dbReference type="Proteomes" id="UP001164743">
    <property type="component" value="Chromosome 4A"/>
</dbReference>
<gene>
    <name evidence="2" type="ORF">PtA15_4A441</name>
</gene>
<sequence>MLTAELRSSFGALFKRTYPNPSLFAPEDLFGEVEMEGILERFGLIDSVATLRKTIGGETITGQLKVLQEIIDRFATKLLANENQQEAELREVEERAVAVRRREQEEKRARELEAERIAKEIEDNRKRAEQEQKLSLTGVATS</sequence>
<protein>
    <recommendedName>
        <fullName evidence="4">PUB domain-containing protein</fullName>
    </recommendedName>
</protein>
<accession>A0ABY7CJJ5</accession>
<name>A0ABY7CJJ5_9BASI</name>
<feature type="region of interest" description="Disordered" evidence="1">
    <location>
        <begin position="120"/>
        <end position="142"/>
    </location>
</feature>
<organism evidence="2 3">
    <name type="scientific">Puccinia triticina</name>
    <dbReference type="NCBI Taxonomy" id="208348"/>
    <lineage>
        <taxon>Eukaryota</taxon>
        <taxon>Fungi</taxon>
        <taxon>Dikarya</taxon>
        <taxon>Basidiomycota</taxon>
        <taxon>Pucciniomycotina</taxon>
        <taxon>Pucciniomycetes</taxon>
        <taxon>Pucciniales</taxon>
        <taxon>Pucciniaceae</taxon>
        <taxon>Puccinia</taxon>
    </lineage>
</organism>
<feature type="compositionally biased region" description="Polar residues" evidence="1">
    <location>
        <begin position="133"/>
        <end position="142"/>
    </location>
</feature>
<dbReference type="RefSeq" id="XP_053019545.1">
    <property type="nucleotide sequence ID" value="XM_053168325.1"/>
</dbReference>
<dbReference type="GeneID" id="77809220"/>
<evidence type="ECO:0000313" key="3">
    <source>
        <dbReference type="Proteomes" id="UP001164743"/>
    </source>
</evidence>
<evidence type="ECO:0000313" key="2">
    <source>
        <dbReference type="EMBL" id="WAQ83990.1"/>
    </source>
</evidence>
<feature type="compositionally biased region" description="Basic and acidic residues" evidence="1">
    <location>
        <begin position="120"/>
        <end position="132"/>
    </location>
</feature>
<evidence type="ECO:0008006" key="4">
    <source>
        <dbReference type="Google" id="ProtNLM"/>
    </source>
</evidence>
<reference evidence="2" key="1">
    <citation type="submission" date="2022-10" db="EMBL/GenBank/DDBJ databases">
        <title>Puccinia triticina Genome sequencing and assembly.</title>
        <authorList>
            <person name="Li C."/>
        </authorList>
    </citation>
    <scope>NUCLEOTIDE SEQUENCE</scope>
    <source>
        <strain evidence="2">Pt15</strain>
    </source>
</reference>